<comment type="caution">
    <text evidence="5">The sequence shown here is derived from an EMBL/GenBank/DDBJ whole genome shotgun (WGS) entry which is preliminary data.</text>
</comment>
<feature type="domain" description="Tyr recombinase" evidence="4">
    <location>
        <begin position="186"/>
        <end position="375"/>
    </location>
</feature>
<evidence type="ECO:0000259" key="4">
    <source>
        <dbReference type="PROSITE" id="PS51898"/>
    </source>
</evidence>
<dbReference type="PANTHER" id="PTHR30349:SF36">
    <property type="entry name" value="PROPHAGE INTEGRASE INTR-RELATED"/>
    <property type="match status" value="1"/>
</dbReference>
<reference evidence="5 6" key="1">
    <citation type="journal article" date="2020" name="Nature">
        <title>Bacterial chemolithoautotrophy via manganese oxidation.</title>
        <authorList>
            <person name="Yu H."/>
            <person name="Leadbetter J.R."/>
        </authorList>
    </citation>
    <scope>NUCLEOTIDE SEQUENCE [LARGE SCALE GENOMIC DNA]</scope>
    <source>
        <strain evidence="5 6">RBP-1</strain>
    </source>
</reference>
<dbReference type="AlphaFoldDB" id="A0A7X6DKZ0"/>
<keyword evidence="2" id="KW-0238">DNA-binding</keyword>
<accession>A0A7X6DKZ0</accession>
<dbReference type="Gene3D" id="1.10.150.130">
    <property type="match status" value="1"/>
</dbReference>
<dbReference type="GO" id="GO:0006310">
    <property type="term" value="P:DNA recombination"/>
    <property type="evidence" value="ECO:0007669"/>
    <property type="project" value="UniProtKB-KW"/>
</dbReference>
<evidence type="ECO:0000313" key="5">
    <source>
        <dbReference type="EMBL" id="NKE68913.1"/>
    </source>
</evidence>
<keyword evidence="6" id="KW-1185">Reference proteome</keyword>
<protein>
    <submittedName>
        <fullName evidence="5">DUF3596 domain-containing protein</fullName>
    </submittedName>
</protein>
<evidence type="ECO:0000256" key="3">
    <source>
        <dbReference type="ARBA" id="ARBA00023172"/>
    </source>
</evidence>
<organism evidence="5 6">
    <name type="scientific">Ramlibacter lithotrophicus</name>
    <dbReference type="NCBI Taxonomy" id="2606681"/>
    <lineage>
        <taxon>Bacteria</taxon>
        <taxon>Pseudomonadati</taxon>
        <taxon>Pseudomonadota</taxon>
        <taxon>Betaproteobacteria</taxon>
        <taxon>Burkholderiales</taxon>
        <taxon>Comamonadaceae</taxon>
        <taxon>Ramlibacter</taxon>
    </lineage>
</organism>
<dbReference type="RefSeq" id="WP_168110042.1">
    <property type="nucleotide sequence ID" value="NZ_VTOX01000013.1"/>
</dbReference>
<dbReference type="SUPFAM" id="SSF56349">
    <property type="entry name" value="DNA breaking-rejoining enzymes"/>
    <property type="match status" value="1"/>
</dbReference>
<gene>
    <name evidence="5" type="ORF">RAMLITH_24175</name>
</gene>
<dbReference type="Pfam" id="PF12167">
    <property type="entry name" value="Arm-DNA-bind_2"/>
    <property type="match status" value="1"/>
</dbReference>
<dbReference type="InterPro" id="IPR022000">
    <property type="entry name" value="Min27-like_integrase_DNA_bind"/>
</dbReference>
<dbReference type="PANTHER" id="PTHR30349">
    <property type="entry name" value="PHAGE INTEGRASE-RELATED"/>
    <property type="match status" value="1"/>
</dbReference>
<dbReference type="Gene3D" id="1.10.443.10">
    <property type="entry name" value="Intergrase catalytic core"/>
    <property type="match status" value="1"/>
</dbReference>
<dbReference type="InterPro" id="IPR013762">
    <property type="entry name" value="Integrase-like_cat_sf"/>
</dbReference>
<dbReference type="Pfam" id="PF00589">
    <property type="entry name" value="Phage_integrase"/>
    <property type="match status" value="1"/>
</dbReference>
<evidence type="ECO:0000313" key="6">
    <source>
        <dbReference type="Proteomes" id="UP000521868"/>
    </source>
</evidence>
<dbReference type="InterPro" id="IPR002104">
    <property type="entry name" value="Integrase_catalytic"/>
</dbReference>
<dbReference type="Proteomes" id="UP000521868">
    <property type="component" value="Unassembled WGS sequence"/>
</dbReference>
<dbReference type="CDD" id="cd01189">
    <property type="entry name" value="INT_ICEBs1_C_like"/>
    <property type="match status" value="1"/>
</dbReference>
<evidence type="ECO:0000256" key="2">
    <source>
        <dbReference type="ARBA" id="ARBA00023125"/>
    </source>
</evidence>
<evidence type="ECO:0000256" key="1">
    <source>
        <dbReference type="ARBA" id="ARBA00022908"/>
    </source>
</evidence>
<keyword evidence="1" id="KW-0229">DNA integration</keyword>
<dbReference type="EMBL" id="VTOX01000013">
    <property type="protein sequence ID" value="NKE68913.1"/>
    <property type="molecule type" value="Genomic_DNA"/>
</dbReference>
<proteinExistence type="predicted"/>
<dbReference type="InterPro" id="IPR050090">
    <property type="entry name" value="Tyrosine_recombinase_XerCD"/>
</dbReference>
<name>A0A7X6DKZ0_9BURK</name>
<dbReference type="GO" id="GO:0003677">
    <property type="term" value="F:DNA binding"/>
    <property type="evidence" value="ECO:0007669"/>
    <property type="project" value="UniProtKB-KW"/>
</dbReference>
<dbReference type="InterPro" id="IPR010998">
    <property type="entry name" value="Integrase_recombinase_N"/>
</dbReference>
<dbReference type="InterPro" id="IPR011010">
    <property type="entry name" value="DNA_brk_join_enz"/>
</dbReference>
<keyword evidence="3" id="KW-0233">DNA recombination</keyword>
<dbReference type="GO" id="GO:0015074">
    <property type="term" value="P:DNA integration"/>
    <property type="evidence" value="ECO:0007669"/>
    <property type="project" value="UniProtKB-KW"/>
</dbReference>
<dbReference type="PROSITE" id="PS51898">
    <property type="entry name" value="TYR_RECOMBINASE"/>
    <property type="match status" value="1"/>
</dbReference>
<sequence length="399" mass="45106">MDNRLAPRGVELRRSSIRISFTYGNRRCRETLLLDPLKPANVKHAARLRKRVIEEIRAGTFDYSLTFPESVRAGAERPLPGPPQPDEVRFEQLAAEWLEGSGHLAPGTLKKYKQGVKFWTGLIGHVQVTELNFPYLRKVAGAHPWSGPKARNNLLIVLRGVLELAVPRFLAENPAAAIKNSRLQRPQPDPLTPAEVESVLAWMRANVHPAATNYFETAFFSGMRPEELIALQWRDVDFDLGTVSVVRSRSAGAMKSTKTNRARTLDLNGRFRGALLRQLELSRDTVFVFFNPVTGKPWNSEKSQREEYWKPALAACKIRLRFAYQTRHTFASVSLMAGANPLWLAKQMGHSSTKMLFEVYAKWIDVPGRATEPFKIETMFRSENVPGVSPPRGTHEQRP</sequence>